<dbReference type="Pfam" id="PF03033">
    <property type="entry name" value="Glyco_transf_28"/>
    <property type="match status" value="1"/>
</dbReference>
<evidence type="ECO:0000256" key="6">
    <source>
        <dbReference type="ARBA" id="ARBA00022984"/>
    </source>
</evidence>
<feature type="domain" description="Glycosyltransferase family 28 N-terminal" evidence="11">
    <location>
        <begin position="7"/>
        <end position="144"/>
    </location>
</feature>
<keyword evidence="1 10" id="KW-1003">Cell membrane</keyword>
<dbReference type="InterPro" id="IPR004276">
    <property type="entry name" value="GlycoTrans_28_N"/>
</dbReference>
<dbReference type="Pfam" id="PF04101">
    <property type="entry name" value="Glyco_tran_28_C"/>
    <property type="match status" value="1"/>
</dbReference>
<comment type="catalytic activity">
    <reaction evidence="10">
        <text>di-trans,octa-cis-undecaprenyl diphospho-N-acetyl-alpha-D-muramoyl-L-alanyl-D-glutamyl-meso-2,6-diaminopimeloyl-D-alanyl-D-alanine + UDP-N-acetyl-alpha-D-glucosamine = di-trans,octa-cis-undecaprenyl diphospho-[N-acetyl-alpha-D-glucosaminyl-(1-&gt;4)]-N-acetyl-alpha-D-muramoyl-L-alanyl-D-glutamyl-meso-2,6-diaminopimeloyl-D-alanyl-D-alanine + UDP + H(+)</text>
        <dbReference type="Rhea" id="RHEA:31227"/>
        <dbReference type="ChEBI" id="CHEBI:15378"/>
        <dbReference type="ChEBI" id="CHEBI:57705"/>
        <dbReference type="ChEBI" id="CHEBI:58223"/>
        <dbReference type="ChEBI" id="CHEBI:61387"/>
        <dbReference type="ChEBI" id="CHEBI:61388"/>
        <dbReference type="EC" id="2.4.1.227"/>
    </reaction>
</comment>
<comment type="similarity">
    <text evidence="10">Belongs to the glycosyltransferase 28 family. MurG subfamily.</text>
</comment>
<keyword evidence="3 10" id="KW-0328">Glycosyltransferase</keyword>
<feature type="binding site" evidence="10">
    <location>
        <begin position="14"/>
        <end position="16"/>
    </location>
    <ligand>
        <name>UDP-N-acetyl-alpha-D-glucosamine</name>
        <dbReference type="ChEBI" id="CHEBI:57705"/>
    </ligand>
</feature>
<dbReference type="GO" id="GO:0009252">
    <property type="term" value="P:peptidoglycan biosynthetic process"/>
    <property type="evidence" value="ECO:0007669"/>
    <property type="project" value="UniProtKB-UniRule"/>
</dbReference>
<dbReference type="GO" id="GO:0008360">
    <property type="term" value="P:regulation of cell shape"/>
    <property type="evidence" value="ECO:0007669"/>
    <property type="project" value="UniProtKB-KW"/>
</dbReference>
<keyword evidence="2 10" id="KW-0132">Cell division</keyword>
<keyword evidence="8 10" id="KW-0131">Cell cycle</keyword>
<organism evidence="13 14">
    <name type="scientific">Riesia pediculicola (strain USDA)</name>
    <dbReference type="NCBI Taxonomy" id="515618"/>
    <lineage>
        <taxon>Bacteria</taxon>
        <taxon>Pseudomonadati</taxon>
        <taxon>Pseudomonadota</taxon>
        <taxon>Gammaproteobacteria</taxon>
        <taxon>Enterobacterales</taxon>
        <taxon>Enterobacteriaceae</taxon>
        <taxon>Candidatus Riesia</taxon>
    </lineage>
</organism>
<keyword evidence="10" id="KW-0997">Cell inner membrane</keyword>
<dbReference type="HAMAP" id="MF_00033">
    <property type="entry name" value="MurG"/>
    <property type="match status" value="1"/>
</dbReference>
<feature type="binding site" evidence="10">
    <location>
        <position position="126"/>
    </location>
    <ligand>
        <name>UDP-N-acetyl-alpha-D-glucosamine</name>
        <dbReference type="ChEBI" id="CHEBI:57705"/>
    </ligand>
</feature>
<dbReference type="GO" id="GO:0051301">
    <property type="term" value="P:cell division"/>
    <property type="evidence" value="ECO:0007669"/>
    <property type="project" value="UniProtKB-KW"/>
</dbReference>
<gene>
    <name evidence="10 13" type="primary">murG</name>
    <name evidence="13" type="ordered locus">RIEPE_0481</name>
</gene>
<feature type="binding site" evidence="10">
    <location>
        <position position="162"/>
    </location>
    <ligand>
        <name>UDP-N-acetyl-alpha-D-glucosamine</name>
        <dbReference type="ChEBI" id="CHEBI:57705"/>
    </ligand>
</feature>
<dbReference type="GO" id="GO:0050511">
    <property type="term" value="F:undecaprenyldiphospho-muramoylpentapeptide beta-N-acetylglucosaminyltransferase activity"/>
    <property type="evidence" value="ECO:0007669"/>
    <property type="project" value="UniProtKB-UniRule"/>
</dbReference>
<dbReference type="Proteomes" id="UP000001700">
    <property type="component" value="Chromosome"/>
</dbReference>
<evidence type="ECO:0000256" key="4">
    <source>
        <dbReference type="ARBA" id="ARBA00022679"/>
    </source>
</evidence>
<dbReference type="eggNOG" id="COG0707">
    <property type="taxonomic scope" value="Bacteria"/>
</dbReference>
<sequence length="357" mass="40978">MNQIQKIIIISGGTGGHIFPGIIIAQHFRKIQWDVIWIGSKTGMERNIVPKYGFILETIKISRLKRRNFFQYFKKFFELVFSIIQSIKIIRKHKPNVVFGLGGYVSAPSGVASWICRIPMVLHEQNKVAGLTNRLLSKVASKILQAYPKTFSQAQTVGNPIRKEILSIPFAKYRIYERIGKVRVLVIGGSQGSDIFNKKIPKVASKICNKVLILHQTGLGKKSSTLERYKRLRVQENCYKTIEFIQDIASAYRWADILIGRSGAMTVSEIDSIGLPTIFVPYKHRDNHQYRNIEPLIKSGLIKIIEQSNFFSEKLINQLKKWNRDEISRISKKFKSILFVRNSEEKIVKNLIISSKK</sequence>
<accession>D4G8R1</accession>
<comment type="function">
    <text evidence="10">Cell wall formation. Catalyzes the transfer of a GlcNAc subunit on undecaprenyl-pyrophosphoryl-MurNAc-pentapeptide (lipid intermediate I) to form undecaprenyl-pyrophosphoryl-MurNAc-(pentapeptide)GlcNAc (lipid intermediate II).</text>
</comment>
<dbReference type="RefSeq" id="WP_013087555.1">
    <property type="nucleotide sequence ID" value="NC_014109.1"/>
</dbReference>
<comment type="subcellular location">
    <subcellularLocation>
        <location evidence="10">Cell inner membrane</location>
        <topology evidence="10">Peripheral membrane protein</topology>
        <orientation evidence="10">Cytoplasmic side</orientation>
    </subcellularLocation>
</comment>
<keyword evidence="4 10" id="KW-0808">Transferase</keyword>
<reference evidence="13" key="1">
    <citation type="submission" date="2008-05" db="EMBL/GenBank/DDBJ databases">
        <title>Genome sequence of Riesia pediculicola USDA.</title>
        <authorList>
            <person name="Kirkness E.F."/>
        </authorList>
    </citation>
    <scope>NUCLEOTIDE SEQUENCE [LARGE SCALE GENOMIC DNA]</scope>
    <source>
        <strain evidence="13">USDA</strain>
    </source>
</reference>
<proteinExistence type="inferred from homology"/>
<comment type="caution">
    <text evidence="10">Lacks conserved residue(s) required for the propagation of feature annotation.</text>
</comment>
<comment type="pathway">
    <text evidence="10">Cell wall biogenesis; peptidoglycan biosynthesis.</text>
</comment>
<evidence type="ECO:0000256" key="9">
    <source>
        <dbReference type="ARBA" id="ARBA00023316"/>
    </source>
</evidence>
<dbReference type="InterPro" id="IPR006009">
    <property type="entry name" value="GlcNAc_MurG"/>
</dbReference>
<dbReference type="Gene3D" id="3.40.50.2000">
    <property type="entry name" value="Glycogen Phosphorylase B"/>
    <property type="match status" value="2"/>
</dbReference>
<evidence type="ECO:0000256" key="2">
    <source>
        <dbReference type="ARBA" id="ARBA00022618"/>
    </source>
</evidence>
<keyword evidence="5 10" id="KW-0133">Cell shape</keyword>
<dbReference type="SUPFAM" id="SSF53756">
    <property type="entry name" value="UDP-Glycosyltransferase/glycogen phosphorylase"/>
    <property type="match status" value="1"/>
</dbReference>
<evidence type="ECO:0000259" key="11">
    <source>
        <dbReference type="Pfam" id="PF03033"/>
    </source>
</evidence>
<dbReference type="HOGENOM" id="CLU_037404_2_0_6"/>
<feature type="binding site" evidence="10">
    <location>
        <position position="245"/>
    </location>
    <ligand>
        <name>UDP-N-acetyl-alpha-D-glucosamine</name>
        <dbReference type="ChEBI" id="CHEBI:57705"/>
    </ligand>
</feature>
<dbReference type="GO" id="GO:0071555">
    <property type="term" value="P:cell wall organization"/>
    <property type="evidence" value="ECO:0007669"/>
    <property type="project" value="UniProtKB-KW"/>
</dbReference>
<evidence type="ECO:0000256" key="3">
    <source>
        <dbReference type="ARBA" id="ARBA00022676"/>
    </source>
</evidence>
<keyword evidence="6 10" id="KW-0573">Peptidoglycan synthesis</keyword>
<evidence type="ECO:0000313" key="13">
    <source>
        <dbReference type="EMBL" id="ADD79567.1"/>
    </source>
</evidence>
<dbReference type="STRING" id="515618.RIEPE_0481"/>
<dbReference type="CAZy" id="GT28">
    <property type="family name" value="Glycosyltransferase Family 28"/>
</dbReference>
<dbReference type="EC" id="2.4.1.227" evidence="10"/>
<dbReference type="EMBL" id="CP001085">
    <property type="protein sequence ID" value="ADD79567.1"/>
    <property type="molecule type" value="Genomic_DNA"/>
</dbReference>
<dbReference type="GO" id="GO:0051991">
    <property type="term" value="F:UDP-N-acetyl-D-glucosamine:N-acetylmuramoyl-L-alanyl-D-glutamyl-meso-2,6-diaminopimelyl-D-alanyl-D-alanine-diphosphoundecaprenol 4-beta-N-acetylglucosaminlytransferase activity"/>
    <property type="evidence" value="ECO:0007669"/>
    <property type="project" value="RHEA"/>
</dbReference>
<protein>
    <recommendedName>
        <fullName evidence="10">UDP-N-acetylglucosamine--N-acetylmuramyl-(pentapeptide) pyrophosphoryl-undecaprenol N-acetylglucosamine transferase</fullName>
        <ecNumber evidence="10">2.4.1.227</ecNumber>
    </recommendedName>
    <alternativeName>
        <fullName evidence="10">Undecaprenyl-PP-MurNAc-pentapeptide-UDPGlcNAc GlcNAc transferase</fullName>
    </alternativeName>
</protein>
<evidence type="ECO:0000313" key="14">
    <source>
        <dbReference type="Proteomes" id="UP000001700"/>
    </source>
</evidence>
<feature type="binding site" evidence="10">
    <location>
        <position position="289"/>
    </location>
    <ligand>
        <name>UDP-N-acetyl-alpha-D-glucosamine</name>
        <dbReference type="ChEBI" id="CHEBI:57705"/>
    </ligand>
</feature>
<dbReference type="PANTHER" id="PTHR21015:SF22">
    <property type="entry name" value="GLYCOSYLTRANSFERASE"/>
    <property type="match status" value="1"/>
</dbReference>
<keyword evidence="9 10" id="KW-0961">Cell wall biogenesis/degradation</keyword>
<dbReference type="UniPathway" id="UPA00219"/>
<feature type="domain" description="Glycosyl transferase family 28 C-terminal" evidence="12">
    <location>
        <begin position="184"/>
        <end position="336"/>
    </location>
</feature>
<evidence type="ECO:0000256" key="10">
    <source>
        <dbReference type="HAMAP-Rule" id="MF_00033"/>
    </source>
</evidence>
<dbReference type="CDD" id="cd03785">
    <property type="entry name" value="GT28_MurG"/>
    <property type="match status" value="1"/>
</dbReference>
<dbReference type="KEGG" id="rip:RIEPE_0481"/>
<keyword evidence="7 10" id="KW-0472">Membrane</keyword>
<name>D4G8R1_RIEPU</name>
<evidence type="ECO:0000256" key="1">
    <source>
        <dbReference type="ARBA" id="ARBA00022475"/>
    </source>
</evidence>
<dbReference type="OrthoDB" id="9808936at2"/>
<evidence type="ECO:0000256" key="8">
    <source>
        <dbReference type="ARBA" id="ARBA00023306"/>
    </source>
</evidence>
<evidence type="ECO:0000256" key="5">
    <source>
        <dbReference type="ARBA" id="ARBA00022960"/>
    </source>
</evidence>
<dbReference type="PANTHER" id="PTHR21015">
    <property type="entry name" value="UDP-N-ACETYLGLUCOSAMINE--N-ACETYLMURAMYL-(PENTAPEPTIDE) PYROPHOSPHORYL-UNDECAPRENOL N-ACETYLGLUCOSAMINE TRANSFERASE 1"/>
    <property type="match status" value="1"/>
</dbReference>
<evidence type="ECO:0000259" key="12">
    <source>
        <dbReference type="Pfam" id="PF04101"/>
    </source>
</evidence>
<keyword evidence="14" id="KW-1185">Reference proteome</keyword>
<dbReference type="InterPro" id="IPR007235">
    <property type="entry name" value="Glyco_trans_28_C"/>
</dbReference>
<evidence type="ECO:0000256" key="7">
    <source>
        <dbReference type="ARBA" id="ARBA00023136"/>
    </source>
</evidence>
<dbReference type="GO" id="GO:0005886">
    <property type="term" value="C:plasma membrane"/>
    <property type="evidence" value="ECO:0007669"/>
    <property type="project" value="UniProtKB-SubCell"/>
</dbReference>
<dbReference type="AlphaFoldDB" id="D4G8R1"/>
<dbReference type="GO" id="GO:0005975">
    <property type="term" value="P:carbohydrate metabolic process"/>
    <property type="evidence" value="ECO:0007669"/>
    <property type="project" value="InterPro"/>
</dbReference>
<feature type="binding site" evidence="10">
    <location>
        <position position="190"/>
    </location>
    <ligand>
        <name>UDP-N-acetyl-alpha-D-glucosamine</name>
        <dbReference type="ChEBI" id="CHEBI:57705"/>
    </ligand>
</feature>
<dbReference type="NCBIfam" id="TIGR01133">
    <property type="entry name" value="murG"/>
    <property type="match status" value="1"/>
</dbReference>